<feature type="compositionally biased region" description="Polar residues" evidence="1">
    <location>
        <begin position="333"/>
        <end position="344"/>
    </location>
</feature>
<comment type="caution">
    <text evidence="2">The sequence shown here is derived from an EMBL/GenBank/DDBJ whole genome shotgun (WGS) entry which is preliminary data.</text>
</comment>
<proteinExistence type="predicted"/>
<keyword evidence="3" id="KW-1185">Reference proteome</keyword>
<reference evidence="3" key="1">
    <citation type="journal article" date="2019" name="Int. J. Syst. Evol. Microbiol.">
        <title>The Global Catalogue of Microorganisms (GCM) 10K type strain sequencing project: providing services to taxonomists for standard genome sequencing and annotation.</title>
        <authorList>
            <consortium name="The Broad Institute Genomics Platform"/>
            <consortium name="The Broad Institute Genome Sequencing Center for Infectious Disease"/>
            <person name="Wu L."/>
            <person name="Ma J."/>
        </authorList>
    </citation>
    <scope>NUCLEOTIDE SEQUENCE [LARGE SCALE GENOMIC DNA]</scope>
    <source>
        <strain evidence="3">CCUG 63287</strain>
    </source>
</reference>
<evidence type="ECO:0000256" key="1">
    <source>
        <dbReference type="SAM" id="MobiDB-lite"/>
    </source>
</evidence>
<feature type="region of interest" description="Disordered" evidence="1">
    <location>
        <begin position="309"/>
        <end position="356"/>
    </location>
</feature>
<name>A0ABV9JG05_9LACT</name>
<gene>
    <name evidence="2" type="ORF">ACFO26_05940</name>
</gene>
<sequence length="356" mass="40892">MVENELTKNDSLLYLELEHFTHYLSFISENLLYSEINVRLILAQLPTAKKVLTFERWSKMGNGIKAKSQPLKILTPRYIVKRDENNHYLATEDGEKMIEKIEILNPCLFDISQTLHPEQQKFPLFNLPEERKLMERDAKLYSGLKKIIPQKIVFEQLERDEFSIFLPENNRLIIKQGLGKERTLQELFTWLAQCELLSQKSQQDDEIQQFEAQAIAYSLSQHFFISCSEFRSFEILEQWKKSSMSAEDFQKILEIITTTTHVLVKKLDKTFSVTFDVTAGKNPFETRLIAARNERLGIINLPVSSVIQPPASSSISSSSEPISSSAGLKQRLSVGNKTLGQNVKSQRKEANGTNDE</sequence>
<evidence type="ECO:0000313" key="3">
    <source>
        <dbReference type="Proteomes" id="UP001595987"/>
    </source>
</evidence>
<accession>A0ABV9JG05</accession>
<organism evidence="2 3">
    <name type="scientific">Lactococcus nasutitermitis</name>
    <dbReference type="NCBI Taxonomy" id="1652957"/>
    <lineage>
        <taxon>Bacteria</taxon>
        <taxon>Bacillati</taxon>
        <taxon>Bacillota</taxon>
        <taxon>Bacilli</taxon>
        <taxon>Lactobacillales</taxon>
        <taxon>Streptococcaceae</taxon>
        <taxon>Lactococcus</taxon>
    </lineage>
</organism>
<dbReference type="Proteomes" id="UP001595987">
    <property type="component" value="Unassembled WGS sequence"/>
</dbReference>
<protein>
    <submittedName>
        <fullName evidence="2">Uncharacterized protein</fullName>
    </submittedName>
</protein>
<feature type="compositionally biased region" description="Low complexity" evidence="1">
    <location>
        <begin position="309"/>
        <end position="325"/>
    </location>
</feature>
<dbReference type="EMBL" id="JBHSGD010000005">
    <property type="protein sequence ID" value="MFC4652445.1"/>
    <property type="molecule type" value="Genomic_DNA"/>
</dbReference>
<dbReference type="RefSeq" id="WP_213534830.1">
    <property type="nucleotide sequence ID" value="NZ_BOVQ01000004.1"/>
</dbReference>
<evidence type="ECO:0000313" key="2">
    <source>
        <dbReference type="EMBL" id="MFC4652445.1"/>
    </source>
</evidence>